<evidence type="ECO:0000256" key="2">
    <source>
        <dbReference type="PROSITE-ProRule" id="PRU00108"/>
    </source>
</evidence>
<dbReference type="PANTHER" id="PTHR45654">
    <property type="entry name" value="HOMEOBOX-LEUCINE ZIPPER PROTEIN MERISTEM L1"/>
    <property type="match status" value="1"/>
</dbReference>
<dbReference type="InterPro" id="IPR001356">
    <property type="entry name" value="HD"/>
</dbReference>
<feature type="DNA-binding region" description="Homeobox" evidence="2">
    <location>
        <begin position="21"/>
        <end position="80"/>
    </location>
</feature>
<dbReference type="EMBL" id="JAIVGD010000015">
    <property type="protein sequence ID" value="KAH0759839.1"/>
    <property type="molecule type" value="Genomic_DNA"/>
</dbReference>
<keyword evidence="2 3" id="KW-0371">Homeobox</keyword>
<dbReference type="InterPro" id="IPR042160">
    <property type="entry name" value="HD-Zip_IV"/>
</dbReference>
<comment type="subcellular location">
    <subcellularLocation>
        <location evidence="1 2 3">Nucleus</location>
    </subcellularLocation>
</comment>
<feature type="region of interest" description="Disordered" evidence="4">
    <location>
        <begin position="1"/>
        <end position="24"/>
    </location>
</feature>
<feature type="domain" description="Homeobox" evidence="5">
    <location>
        <begin position="19"/>
        <end position="79"/>
    </location>
</feature>
<proteinExistence type="predicted"/>
<evidence type="ECO:0000313" key="6">
    <source>
        <dbReference type="EMBL" id="KAH0759839.1"/>
    </source>
</evidence>
<evidence type="ECO:0000256" key="3">
    <source>
        <dbReference type="RuleBase" id="RU000682"/>
    </source>
</evidence>
<keyword evidence="2 3" id="KW-0539">Nucleus</keyword>
<protein>
    <recommendedName>
        <fullName evidence="5">Homeobox domain-containing protein</fullName>
    </recommendedName>
</protein>
<comment type="caution">
    <text evidence="6">The sequence shown here is derived from an EMBL/GenBank/DDBJ whole genome shotgun (WGS) entry which is preliminary data.</text>
</comment>
<dbReference type="InterPro" id="IPR009057">
    <property type="entry name" value="Homeodomain-like_sf"/>
</dbReference>
<dbReference type="Pfam" id="PF00046">
    <property type="entry name" value="Homeodomain"/>
    <property type="match status" value="1"/>
</dbReference>
<dbReference type="Gene3D" id="1.10.10.60">
    <property type="entry name" value="Homeodomain-like"/>
    <property type="match status" value="1"/>
</dbReference>
<evidence type="ECO:0000259" key="5">
    <source>
        <dbReference type="PROSITE" id="PS50071"/>
    </source>
</evidence>
<dbReference type="CDD" id="cd00086">
    <property type="entry name" value="homeodomain"/>
    <property type="match status" value="1"/>
</dbReference>
<dbReference type="SMART" id="SM00389">
    <property type="entry name" value="HOX"/>
    <property type="match status" value="1"/>
</dbReference>
<evidence type="ECO:0000313" key="7">
    <source>
        <dbReference type="Proteomes" id="UP000826656"/>
    </source>
</evidence>
<organism evidence="6 7">
    <name type="scientific">Solanum tuberosum</name>
    <name type="common">Potato</name>
    <dbReference type="NCBI Taxonomy" id="4113"/>
    <lineage>
        <taxon>Eukaryota</taxon>
        <taxon>Viridiplantae</taxon>
        <taxon>Streptophyta</taxon>
        <taxon>Embryophyta</taxon>
        <taxon>Tracheophyta</taxon>
        <taxon>Spermatophyta</taxon>
        <taxon>Magnoliopsida</taxon>
        <taxon>eudicotyledons</taxon>
        <taxon>Gunneridae</taxon>
        <taxon>Pentapetalae</taxon>
        <taxon>asterids</taxon>
        <taxon>lamiids</taxon>
        <taxon>Solanales</taxon>
        <taxon>Solanaceae</taxon>
        <taxon>Solanoideae</taxon>
        <taxon>Solaneae</taxon>
        <taxon>Solanum</taxon>
    </lineage>
</organism>
<gene>
    <name evidence="6" type="ORF">KY290_023332</name>
</gene>
<accession>A0ABQ7V700</accession>
<sequence>MTNSQKKHVGDSSTSQKKANKQSKCFRHTVEQVQHLKEFLKKCPHPDKDQLIQIGKEVGLNPKKIKTWIYNNKTTTKTQIDKSDNKTLRTENERFCCENIAMKEAMKKIICPQCDSERASNLENLKEENQRLTDEVVVFGEELFSYLFHTWDFLEQLIDRTPFIIEEICLSPKDYNFFEGL</sequence>
<dbReference type="PROSITE" id="PS50071">
    <property type="entry name" value="HOMEOBOX_2"/>
    <property type="match status" value="1"/>
</dbReference>
<dbReference type="PANTHER" id="PTHR45654:SF9">
    <property type="entry name" value="HOMEOBOX-LEUCINE ZIPPER PROTEIN HDG10-RELATED"/>
    <property type="match status" value="1"/>
</dbReference>
<keyword evidence="7" id="KW-1185">Reference proteome</keyword>
<dbReference type="SUPFAM" id="SSF46689">
    <property type="entry name" value="Homeodomain-like"/>
    <property type="match status" value="1"/>
</dbReference>
<dbReference type="Proteomes" id="UP000826656">
    <property type="component" value="Unassembled WGS sequence"/>
</dbReference>
<evidence type="ECO:0000256" key="1">
    <source>
        <dbReference type="ARBA" id="ARBA00004123"/>
    </source>
</evidence>
<name>A0ABQ7V700_SOLTU</name>
<evidence type="ECO:0000256" key="4">
    <source>
        <dbReference type="SAM" id="MobiDB-lite"/>
    </source>
</evidence>
<keyword evidence="2 3" id="KW-0238">DNA-binding</keyword>
<reference evidence="6 7" key="1">
    <citation type="journal article" date="2021" name="bioRxiv">
        <title>Chromosome-scale and haplotype-resolved genome assembly of a tetraploid potato cultivar.</title>
        <authorList>
            <person name="Sun H."/>
            <person name="Jiao W.-B."/>
            <person name="Krause K."/>
            <person name="Campoy J.A."/>
            <person name="Goel M."/>
            <person name="Folz-Donahue K."/>
            <person name="Kukat C."/>
            <person name="Huettel B."/>
            <person name="Schneeberger K."/>
        </authorList>
    </citation>
    <scope>NUCLEOTIDE SEQUENCE [LARGE SCALE GENOMIC DNA]</scope>
    <source>
        <strain evidence="6">SolTubOtavaFocal</strain>
        <tissue evidence="6">Leaves</tissue>
    </source>
</reference>